<dbReference type="PANTHER" id="PTHR36766:SF35">
    <property type="entry name" value="DISEASE RESISTANCE PROTEIN RGA3"/>
    <property type="match status" value="1"/>
</dbReference>
<keyword evidence="4" id="KW-1185">Reference proteome</keyword>
<dbReference type="EMBL" id="LXQA010126972">
    <property type="protein sequence ID" value="MCI21819.1"/>
    <property type="molecule type" value="Genomic_DNA"/>
</dbReference>
<reference evidence="3 4" key="1">
    <citation type="journal article" date="2018" name="Front. Plant Sci.">
        <title>Red Clover (Trifolium pratense) and Zigzag Clover (T. medium) - A Picture of Genomic Similarities and Differences.</title>
        <authorList>
            <person name="Dluhosova J."/>
            <person name="Istvanek J."/>
            <person name="Nedelnik J."/>
            <person name="Repkova J."/>
        </authorList>
    </citation>
    <scope>NUCLEOTIDE SEQUENCE [LARGE SCALE GENOMIC DNA]</scope>
    <source>
        <strain evidence="4">cv. 10/8</strain>
        <tissue evidence="3">Leaf</tissue>
    </source>
</reference>
<keyword evidence="1" id="KW-0611">Plant defense</keyword>
<proteinExistence type="predicted"/>
<feature type="domain" description="NB-ARC" evidence="2">
    <location>
        <begin position="125"/>
        <end position="176"/>
    </location>
</feature>
<evidence type="ECO:0000256" key="1">
    <source>
        <dbReference type="ARBA" id="ARBA00022821"/>
    </source>
</evidence>
<dbReference type="Proteomes" id="UP000265520">
    <property type="component" value="Unassembled WGS sequence"/>
</dbReference>
<organism evidence="3 4">
    <name type="scientific">Trifolium medium</name>
    <dbReference type="NCBI Taxonomy" id="97028"/>
    <lineage>
        <taxon>Eukaryota</taxon>
        <taxon>Viridiplantae</taxon>
        <taxon>Streptophyta</taxon>
        <taxon>Embryophyta</taxon>
        <taxon>Tracheophyta</taxon>
        <taxon>Spermatophyta</taxon>
        <taxon>Magnoliopsida</taxon>
        <taxon>eudicotyledons</taxon>
        <taxon>Gunneridae</taxon>
        <taxon>Pentapetalae</taxon>
        <taxon>rosids</taxon>
        <taxon>fabids</taxon>
        <taxon>Fabales</taxon>
        <taxon>Fabaceae</taxon>
        <taxon>Papilionoideae</taxon>
        <taxon>50 kb inversion clade</taxon>
        <taxon>NPAAA clade</taxon>
        <taxon>Hologalegina</taxon>
        <taxon>IRL clade</taxon>
        <taxon>Trifolieae</taxon>
        <taxon>Trifolium</taxon>
    </lineage>
</organism>
<comment type="caution">
    <text evidence="3">The sequence shown here is derived from an EMBL/GenBank/DDBJ whole genome shotgun (WGS) entry which is preliminary data.</text>
</comment>
<protein>
    <submittedName>
        <fullName evidence="3">NBS-LRR resistance protein</fullName>
    </submittedName>
</protein>
<dbReference type="GO" id="GO:0006952">
    <property type="term" value="P:defense response"/>
    <property type="evidence" value="ECO:0007669"/>
    <property type="project" value="UniProtKB-KW"/>
</dbReference>
<evidence type="ECO:0000313" key="4">
    <source>
        <dbReference type="Proteomes" id="UP000265520"/>
    </source>
</evidence>
<dbReference type="Pfam" id="PF00931">
    <property type="entry name" value="NB-ARC"/>
    <property type="match status" value="1"/>
</dbReference>
<accession>A0A392QD63</accession>
<dbReference type="InterPro" id="IPR002182">
    <property type="entry name" value="NB-ARC"/>
</dbReference>
<evidence type="ECO:0000313" key="3">
    <source>
        <dbReference type="EMBL" id="MCI21819.1"/>
    </source>
</evidence>
<dbReference type="AlphaFoldDB" id="A0A392QD63"/>
<name>A0A392QD63_9FABA</name>
<sequence length="178" mass="20322">EQVETSRAVLLDLDGKQEQSNTEQNLVKRLKNVLIPADDLLVEFAIQEKINELHRNKLKKVLHPYSLKNLDMANEIEKIQKKIDDVEKYMFGLNLNPNVGVVEKTNSEWRETGSYMPESEIIGRDDDKKKIVNLLRQPHGDRNVSFVAIVGMGGLGKTTLAQIIYSDKEVTNLFEKSM</sequence>
<dbReference type="SUPFAM" id="SSF52540">
    <property type="entry name" value="P-loop containing nucleoside triphosphate hydrolases"/>
    <property type="match status" value="1"/>
</dbReference>
<evidence type="ECO:0000259" key="2">
    <source>
        <dbReference type="Pfam" id="PF00931"/>
    </source>
</evidence>
<dbReference type="GO" id="GO:0043531">
    <property type="term" value="F:ADP binding"/>
    <property type="evidence" value="ECO:0007669"/>
    <property type="project" value="InterPro"/>
</dbReference>
<dbReference type="InterPro" id="IPR027417">
    <property type="entry name" value="P-loop_NTPase"/>
</dbReference>
<dbReference type="Gene3D" id="3.40.50.300">
    <property type="entry name" value="P-loop containing nucleotide triphosphate hydrolases"/>
    <property type="match status" value="1"/>
</dbReference>
<feature type="non-terminal residue" evidence="3">
    <location>
        <position position="1"/>
    </location>
</feature>
<dbReference type="PANTHER" id="PTHR36766">
    <property type="entry name" value="PLANT BROAD-SPECTRUM MILDEW RESISTANCE PROTEIN RPW8"/>
    <property type="match status" value="1"/>
</dbReference>